<accession>B9XEL6</accession>
<keyword evidence="1" id="KW-0472">Membrane</keyword>
<evidence type="ECO:0000313" key="2">
    <source>
        <dbReference type="EMBL" id="EEF61730.1"/>
    </source>
</evidence>
<dbReference type="RefSeq" id="WP_007414264.1">
    <property type="nucleotide sequence ID" value="NZ_ABOX02000008.1"/>
</dbReference>
<dbReference type="STRING" id="320771.Cflav_PD4770"/>
<gene>
    <name evidence="2" type="ORF">Cflav_PD4770</name>
</gene>
<dbReference type="AlphaFoldDB" id="B9XEL6"/>
<proteinExistence type="predicted"/>
<keyword evidence="1" id="KW-1133">Transmembrane helix</keyword>
<name>B9XEL6_PEDPL</name>
<dbReference type="EMBL" id="ABOX02000008">
    <property type="protein sequence ID" value="EEF61730.1"/>
    <property type="molecule type" value="Genomic_DNA"/>
</dbReference>
<reference evidence="2 3" key="1">
    <citation type="journal article" date="2011" name="J. Bacteriol.">
        <title>Genome sequence of 'Pedosphaera parvula' Ellin514, an aerobic Verrucomicrobial isolate from pasture soil.</title>
        <authorList>
            <person name="Kant R."/>
            <person name="van Passel M.W."/>
            <person name="Sangwan P."/>
            <person name="Palva A."/>
            <person name="Lucas S."/>
            <person name="Copeland A."/>
            <person name="Lapidus A."/>
            <person name="Glavina Del Rio T."/>
            <person name="Dalin E."/>
            <person name="Tice H."/>
            <person name="Bruce D."/>
            <person name="Goodwin L."/>
            <person name="Pitluck S."/>
            <person name="Chertkov O."/>
            <person name="Larimer F.W."/>
            <person name="Land M.L."/>
            <person name="Hauser L."/>
            <person name="Brettin T.S."/>
            <person name="Detter J.C."/>
            <person name="Han S."/>
            <person name="de Vos W.M."/>
            <person name="Janssen P.H."/>
            <person name="Smidt H."/>
        </authorList>
    </citation>
    <scope>NUCLEOTIDE SEQUENCE [LARGE SCALE GENOMIC DNA]</scope>
    <source>
        <strain evidence="2 3">Ellin514</strain>
    </source>
</reference>
<comment type="caution">
    <text evidence="2">The sequence shown here is derived from an EMBL/GenBank/DDBJ whole genome shotgun (WGS) entry which is preliminary data.</text>
</comment>
<evidence type="ECO:0000313" key="3">
    <source>
        <dbReference type="Proteomes" id="UP000003688"/>
    </source>
</evidence>
<dbReference type="Proteomes" id="UP000003688">
    <property type="component" value="Unassembled WGS sequence"/>
</dbReference>
<feature type="transmembrane region" description="Helical" evidence="1">
    <location>
        <begin position="55"/>
        <end position="76"/>
    </location>
</feature>
<sequence length="165" mass="19112">MKTGDHKVEIEGGYLFEKGTWHFRSAFLPEPRIWGPAIVIIAAIVWYGANHALDWYWIVVPSLIIFFVGTSVIWRFTIEPQNGVVREQALLFARRVVKEQLMSFADFKYIFVDRKGPEGEEFRIFLQHCSGRKMLVKCESTPRGAEELAWRISCDTGIKMKGERD</sequence>
<evidence type="ECO:0000256" key="1">
    <source>
        <dbReference type="SAM" id="Phobius"/>
    </source>
</evidence>
<organism evidence="2 3">
    <name type="scientific">Pedosphaera parvula (strain Ellin514)</name>
    <dbReference type="NCBI Taxonomy" id="320771"/>
    <lineage>
        <taxon>Bacteria</taxon>
        <taxon>Pseudomonadati</taxon>
        <taxon>Verrucomicrobiota</taxon>
        <taxon>Pedosphaerae</taxon>
        <taxon>Pedosphaerales</taxon>
        <taxon>Pedosphaeraceae</taxon>
        <taxon>Pedosphaera</taxon>
    </lineage>
</organism>
<protein>
    <submittedName>
        <fullName evidence="2">Uncharacterized protein</fullName>
    </submittedName>
</protein>
<feature type="transmembrane region" description="Helical" evidence="1">
    <location>
        <begin position="33"/>
        <end position="49"/>
    </location>
</feature>
<keyword evidence="3" id="KW-1185">Reference proteome</keyword>
<keyword evidence="1" id="KW-0812">Transmembrane</keyword>